<evidence type="ECO:0000313" key="4">
    <source>
        <dbReference type="Proteomes" id="UP000037460"/>
    </source>
</evidence>
<dbReference type="OrthoDB" id="48988at2759"/>
<feature type="chain" id="PRO_5005602264" evidence="1">
    <location>
        <begin position="22"/>
        <end position="188"/>
    </location>
</feature>
<dbReference type="InterPro" id="IPR023210">
    <property type="entry name" value="NADP_OxRdtase_dom"/>
</dbReference>
<dbReference type="PANTHER" id="PTHR43147">
    <property type="entry name" value="PROTEIN TAS"/>
    <property type="match status" value="1"/>
</dbReference>
<dbReference type="InterPro" id="IPR036812">
    <property type="entry name" value="NAD(P)_OxRdtase_dom_sf"/>
</dbReference>
<gene>
    <name evidence="3" type="ORF">Ctob_004173</name>
</gene>
<proteinExistence type="predicted"/>
<evidence type="ECO:0000259" key="2">
    <source>
        <dbReference type="Pfam" id="PF00248"/>
    </source>
</evidence>
<feature type="signal peptide" evidence="1">
    <location>
        <begin position="1"/>
        <end position="21"/>
    </location>
</feature>
<protein>
    <submittedName>
        <fullName evidence="3">Aldo keto reductase</fullName>
    </submittedName>
</protein>
<reference evidence="4" key="1">
    <citation type="journal article" date="2015" name="PLoS Genet.">
        <title>Genome Sequence and Transcriptome Analyses of Chrysochromulina tobin: Metabolic Tools for Enhanced Algal Fitness in the Prominent Order Prymnesiales (Haptophyceae).</title>
        <authorList>
            <person name="Hovde B.T."/>
            <person name="Deodato C.R."/>
            <person name="Hunsperger H.M."/>
            <person name="Ryken S.A."/>
            <person name="Yost W."/>
            <person name="Jha R.K."/>
            <person name="Patterson J."/>
            <person name="Monnat R.J. Jr."/>
            <person name="Barlow S.B."/>
            <person name="Starkenburg S.R."/>
            <person name="Cattolico R.A."/>
        </authorList>
    </citation>
    <scope>NUCLEOTIDE SEQUENCE</scope>
    <source>
        <strain evidence="4">CCMP291</strain>
    </source>
</reference>
<dbReference type="EMBL" id="JWZX01001800">
    <property type="protein sequence ID" value="KOO32325.1"/>
    <property type="molecule type" value="Genomic_DNA"/>
</dbReference>
<dbReference type="PANTHER" id="PTHR43147:SF2">
    <property type="entry name" value="NADP-DEPENDENT OXIDOREDUCTASE DOMAIN-CONTAINING PROTEIN"/>
    <property type="match status" value="1"/>
</dbReference>
<dbReference type="Proteomes" id="UP000037460">
    <property type="component" value="Unassembled WGS sequence"/>
</dbReference>
<accession>A0A0M0K0I8</accession>
<sequence length="188" mass="20649">MIAVFLPLLVALLASTTESCADGGSPRIVIGAWQLLERHRDESMAVETVRAYMAAGFEHFDTADIYGKSESLLGRAGAKHIYTKYVTSDASEANARAVNAQSRTALGVVPSLVQFHWWDWSDRAYRQAARHLLTLKSEGLLGEAAACNFDTAHLRELVVDEGLPLTANQVQYSLIDLRPENAMLAFAR</sequence>
<name>A0A0M0K0I8_9EUKA</name>
<feature type="domain" description="NADP-dependent oxidoreductase" evidence="2">
    <location>
        <begin position="27"/>
        <end position="187"/>
    </location>
</feature>
<keyword evidence="1" id="KW-0732">Signal</keyword>
<keyword evidence="4" id="KW-1185">Reference proteome</keyword>
<organism evidence="3 4">
    <name type="scientific">Chrysochromulina tobinii</name>
    <dbReference type="NCBI Taxonomy" id="1460289"/>
    <lineage>
        <taxon>Eukaryota</taxon>
        <taxon>Haptista</taxon>
        <taxon>Haptophyta</taxon>
        <taxon>Prymnesiophyceae</taxon>
        <taxon>Prymnesiales</taxon>
        <taxon>Chrysochromulinaceae</taxon>
        <taxon>Chrysochromulina</taxon>
    </lineage>
</organism>
<dbReference type="AlphaFoldDB" id="A0A0M0K0I8"/>
<comment type="caution">
    <text evidence="3">The sequence shown here is derived from an EMBL/GenBank/DDBJ whole genome shotgun (WGS) entry which is preliminary data.</text>
</comment>
<evidence type="ECO:0000256" key="1">
    <source>
        <dbReference type="SAM" id="SignalP"/>
    </source>
</evidence>
<dbReference type="Pfam" id="PF00248">
    <property type="entry name" value="Aldo_ket_red"/>
    <property type="match status" value="1"/>
</dbReference>
<dbReference type="SUPFAM" id="SSF51430">
    <property type="entry name" value="NAD(P)-linked oxidoreductase"/>
    <property type="match status" value="1"/>
</dbReference>
<evidence type="ECO:0000313" key="3">
    <source>
        <dbReference type="EMBL" id="KOO32325.1"/>
    </source>
</evidence>
<dbReference type="Gene3D" id="3.20.20.100">
    <property type="entry name" value="NADP-dependent oxidoreductase domain"/>
    <property type="match status" value="1"/>
</dbReference>